<evidence type="ECO:0000256" key="1">
    <source>
        <dbReference type="SAM" id="MobiDB-lite"/>
    </source>
</evidence>
<feature type="compositionally biased region" description="Basic and acidic residues" evidence="1">
    <location>
        <begin position="11"/>
        <end position="28"/>
    </location>
</feature>
<comment type="caution">
    <text evidence="2">The sequence shown here is derived from an EMBL/GenBank/DDBJ whole genome shotgun (WGS) entry which is preliminary data.</text>
</comment>
<evidence type="ECO:0000313" key="2">
    <source>
        <dbReference type="EMBL" id="OBZ80633.1"/>
    </source>
</evidence>
<proteinExistence type="predicted"/>
<dbReference type="InParanoid" id="A0A1C7MUX2"/>
<keyword evidence="3" id="KW-1185">Reference proteome</keyword>
<dbReference type="AlphaFoldDB" id="A0A1C7MUX2"/>
<sequence length="56" mass="6735">HLDTKRKKKTDRLARADVEAERRQKEAEVTEQANRMRAKTRSDEISRNNLVRRTRD</sequence>
<dbReference type="Proteomes" id="UP000093000">
    <property type="component" value="Unassembled WGS sequence"/>
</dbReference>
<feature type="region of interest" description="Disordered" evidence="1">
    <location>
        <begin position="1"/>
        <end position="56"/>
    </location>
</feature>
<protein>
    <submittedName>
        <fullName evidence="2">Uncharacterized protein</fullName>
    </submittedName>
</protein>
<feature type="compositionally biased region" description="Basic residues" evidence="1">
    <location>
        <begin position="1"/>
        <end position="10"/>
    </location>
</feature>
<name>A0A1C7MUX2_9FUNG</name>
<dbReference type="EMBL" id="LUGH01001902">
    <property type="protein sequence ID" value="OBZ80633.1"/>
    <property type="molecule type" value="Genomic_DNA"/>
</dbReference>
<feature type="non-terminal residue" evidence="2">
    <location>
        <position position="1"/>
    </location>
</feature>
<evidence type="ECO:0000313" key="3">
    <source>
        <dbReference type="Proteomes" id="UP000093000"/>
    </source>
</evidence>
<reference evidence="2 3" key="1">
    <citation type="submission" date="2016-03" db="EMBL/GenBank/DDBJ databases">
        <title>Choanephora cucurbitarum.</title>
        <authorList>
            <person name="Min B."/>
            <person name="Park H."/>
            <person name="Park J.-H."/>
            <person name="Shin H.-D."/>
            <person name="Choi I.-G."/>
        </authorList>
    </citation>
    <scope>NUCLEOTIDE SEQUENCE [LARGE SCALE GENOMIC DNA]</scope>
    <source>
        <strain evidence="2 3">KUS-F28377</strain>
    </source>
</reference>
<accession>A0A1C7MUX2</accession>
<gene>
    <name evidence="2" type="ORF">A0J61_11317</name>
</gene>
<organism evidence="2 3">
    <name type="scientific">Choanephora cucurbitarum</name>
    <dbReference type="NCBI Taxonomy" id="101091"/>
    <lineage>
        <taxon>Eukaryota</taxon>
        <taxon>Fungi</taxon>
        <taxon>Fungi incertae sedis</taxon>
        <taxon>Mucoromycota</taxon>
        <taxon>Mucoromycotina</taxon>
        <taxon>Mucoromycetes</taxon>
        <taxon>Mucorales</taxon>
        <taxon>Mucorineae</taxon>
        <taxon>Choanephoraceae</taxon>
        <taxon>Choanephoroideae</taxon>
        <taxon>Choanephora</taxon>
    </lineage>
</organism>